<evidence type="ECO:0000259" key="11">
    <source>
        <dbReference type="PROSITE" id="PS51194"/>
    </source>
</evidence>
<dbReference type="Pfam" id="PF00270">
    <property type="entry name" value="DEAD"/>
    <property type="match status" value="1"/>
</dbReference>
<dbReference type="PROSITE" id="PS51194">
    <property type="entry name" value="HELICASE_CTER"/>
    <property type="match status" value="1"/>
</dbReference>
<feature type="domain" description="Helicase C-terminal" evidence="11">
    <location>
        <begin position="295"/>
        <end position="451"/>
    </location>
</feature>
<keyword evidence="3" id="KW-0378">Hydrolase</keyword>
<dbReference type="Proteomes" id="UP000238701">
    <property type="component" value="Unassembled WGS sequence"/>
</dbReference>
<keyword evidence="8" id="KW-0413">Isomerase</keyword>
<evidence type="ECO:0000313" key="12">
    <source>
        <dbReference type="EMBL" id="SPF47539.1"/>
    </source>
</evidence>
<evidence type="ECO:0000256" key="5">
    <source>
        <dbReference type="ARBA" id="ARBA00022840"/>
    </source>
</evidence>
<dbReference type="GO" id="GO:0016887">
    <property type="term" value="F:ATP hydrolysis activity"/>
    <property type="evidence" value="ECO:0007669"/>
    <property type="project" value="TreeGrafter"/>
</dbReference>
<feature type="region of interest" description="Disordered" evidence="9">
    <location>
        <begin position="190"/>
        <end position="225"/>
    </location>
</feature>
<protein>
    <submittedName>
        <fullName evidence="12">ATP dependent helicase, Lhr family</fullName>
    </submittedName>
</protein>
<dbReference type="InterPro" id="IPR011545">
    <property type="entry name" value="DEAD/DEAH_box_helicase_dom"/>
</dbReference>
<dbReference type="SUPFAM" id="SSF52540">
    <property type="entry name" value="P-loop containing nucleoside triphosphate hydrolases"/>
    <property type="match status" value="1"/>
</dbReference>
<evidence type="ECO:0000256" key="2">
    <source>
        <dbReference type="ARBA" id="ARBA00022763"/>
    </source>
</evidence>
<dbReference type="InterPro" id="IPR027417">
    <property type="entry name" value="P-loop_NTPase"/>
</dbReference>
<feature type="domain" description="Helicase ATP-binding" evidence="10">
    <location>
        <begin position="20"/>
        <end position="254"/>
    </location>
</feature>
<dbReference type="InterPro" id="IPR052511">
    <property type="entry name" value="ATP-dep_Helicase"/>
</dbReference>
<dbReference type="InterPro" id="IPR013701">
    <property type="entry name" value="Lhr-like_DEAD/DEAH_assoc"/>
</dbReference>
<dbReference type="Pfam" id="PF19306">
    <property type="entry name" value="WHD_Lhr"/>
    <property type="match status" value="1"/>
</dbReference>
<keyword evidence="4 12" id="KW-0347">Helicase</keyword>
<accession>A0A2U3L708</accession>
<dbReference type="AlphaFoldDB" id="A0A2U3L708"/>
<dbReference type="GO" id="GO:0003677">
    <property type="term" value="F:DNA binding"/>
    <property type="evidence" value="ECO:0007669"/>
    <property type="project" value="UniProtKB-KW"/>
</dbReference>
<evidence type="ECO:0000256" key="3">
    <source>
        <dbReference type="ARBA" id="ARBA00022801"/>
    </source>
</evidence>
<dbReference type="GO" id="GO:0006281">
    <property type="term" value="P:DNA repair"/>
    <property type="evidence" value="ECO:0007669"/>
    <property type="project" value="UniProtKB-KW"/>
</dbReference>
<proteinExistence type="predicted"/>
<sequence length="1060" mass="116135">MAEWFVRRFGTPTEPQEQGWPHILAGRTTLISAPTGSGKTLAAFLACIDRLVRKALAGDLADRTEVLYISPLKALGNDIQKNLEVPLGEILALAGERGLLMPEIRTAVRTGDTLQAERRAMLKRPPHILVTTPESLYILLTADQSRAILRDVETVIVDEIHAVADDKRGAHLALSLERLEALRRETLGMERATSAAKAGSRDSELFRSAESAAPPKSELAAARSQSKSAETKSALVRIGLSATQKPIEEVAHFLTGSGRADPVIVNIGHRRKLDLGIEVPPMPLGPVASNEMWDAIYDRLVALVGQHRSTLVFVNTRRMVERMAHHLGERLGEENVAAHHGSLSRKLRLAAEKKLKEGQVRVLVATASLELGIDIGTVDLVVQINSPRAIAVALQRVGRSGHWRGAVPKGRFFATTRDDLVECAALVRAIKHGDLDRLIIPESPLDVLAQQIVAACAAEEWDEDEMFALARRAYPYRDLKRETFDAILEMLSEGIAARRGRYGTYLHRDRVNGKLRGRRGARLAAITSGGAIPETALFAVVAEPDGVVVGTVDEDFATESMAGEVMLLGNTSWRIRRIELKSGRLLVENAHGAPPGIPFWRGEAPARTEELSAHVGEVREKISEMLPRTSPVGFSATQPEVAAAVSWLKEECGLDDSGAEQAIEYILQGRAVLGAVPTETTVIAERFFDEGGGMQLVIHAPFGGRINKAWGLSLRKRFCRGFNFELQAAATDNGLNIALAEQHSFPLGDVFHFLQADTVQPILEQAALDSPMFGTRWRWDANRALALLRFQNGKKVPPQIQRIRSDDLLASVFPDAAACFENIEGDRQIPDHPLVSEVMKDVLTEAMDVEGLKKLLRGMASGRVRVIAVDTPVPSQFSHEILNANPYAFLDDAPLEERRARAVEMRRVLPESVLEEVGKLDPGAIQQVREEAWPDVRDADELHDVLHTLLALPEEFSISGTEGMVGASQGSRAPLGWAGESARPLAAPTRVVAASSGVVFSRGSSAKDEQELLFLEDGATGWRRSGRGVLLPCSLRLSLCIPWRTLRLRRFLATMLYLRW</sequence>
<evidence type="ECO:0000313" key="13">
    <source>
        <dbReference type="Proteomes" id="UP000238701"/>
    </source>
</evidence>
<dbReference type="EMBL" id="OMOD01000172">
    <property type="protein sequence ID" value="SPF47539.1"/>
    <property type="molecule type" value="Genomic_DNA"/>
</dbReference>
<dbReference type="PANTHER" id="PTHR47962:SF5">
    <property type="entry name" value="ATP-DEPENDENT HELICASE LHR-RELATED"/>
    <property type="match status" value="1"/>
</dbReference>
<keyword evidence="6" id="KW-0238">DNA-binding</keyword>
<reference evidence="13" key="1">
    <citation type="submission" date="2018-02" db="EMBL/GenBank/DDBJ databases">
        <authorList>
            <person name="Hausmann B."/>
        </authorList>
    </citation>
    <scope>NUCLEOTIDE SEQUENCE [LARGE SCALE GENOMIC DNA]</scope>
    <source>
        <strain evidence="13">Peat soil MAG SbA1</strain>
    </source>
</reference>
<keyword evidence="2" id="KW-0227">DNA damage</keyword>
<evidence type="ECO:0000256" key="1">
    <source>
        <dbReference type="ARBA" id="ARBA00022741"/>
    </source>
</evidence>
<evidence type="ECO:0000256" key="7">
    <source>
        <dbReference type="ARBA" id="ARBA00023204"/>
    </source>
</evidence>
<dbReference type="Pfam" id="PF00271">
    <property type="entry name" value="Helicase_C"/>
    <property type="match status" value="1"/>
</dbReference>
<keyword evidence="5" id="KW-0067">ATP-binding</keyword>
<dbReference type="SMART" id="SM00487">
    <property type="entry name" value="DEXDc"/>
    <property type="match status" value="1"/>
</dbReference>
<dbReference type="GO" id="GO:0004386">
    <property type="term" value="F:helicase activity"/>
    <property type="evidence" value="ECO:0007669"/>
    <property type="project" value="UniProtKB-KW"/>
</dbReference>
<dbReference type="InterPro" id="IPR003593">
    <property type="entry name" value="AAA+_ATPase"/>
</dbReference>
<keyword evidence="1" id="KW-0547">Nucleotide-binding</keyword>
<dbReference type="SMART" id="SM00382">
    <property type="entry name" value="AAA"/>
    <property type="match status" value="1"/>
</dbReference>
<dbReference type="InterPro" id="IPR045628">
    <property type="entry name" value="Lhr_WH_dom"/>
</dbReference>
<evidence type="ECO:0000256" key="8">
    <source>
        <dbReference type="ARBA" id="ARBA00023235"/>
    </source>
</evidence>
<dbReference type="PROSITE" id="PS51192">
    <property type="entry name" value="HELICASE_ATP_BIND_1"/>
    <property type="match status" value="1"/>
</dbReference>
<evidence type="ECO:0000259" key="10">
    <source>
        <dbReference type="PROSITE" id="PS51192"/>
    </source>
</evidence>
<keyword evidence="7" id="KW-0234">DNA repair</keyword>
<evidence type="ECO:0000256" key="6">
    <source>
        <dbReference type="ARBA" id="ARBA00023125"/>
    </source>
</evidence>
<dbReference type="InterPro" id="IPR014001">
    <property type="entry name" value="Helicase_ATP-bd"/>
</dbReference>
<dbReference type="PANTHER" id="PTHR47962">
    <property type="entry name" value="ATP-DEPENDENT HELICASE LHR-RELATED-RELATED"/>
    <property type="match status" value="1"/>
</dbReference>
<gene>
    <name evidence="12" type="ORF">SBA1_750004</name>
</gene>
<organism evidence="12 13">
    <name type="scientific">Candidatus Sulfotelmatobacter kueseliae</name>
    <dbReference type="NCBI Taxonomy" id="2042962"/>
    <lineage>
        <taxon>Bacteria</taxon>
        <taxon>Pseudomonadati</taxon>
        <taxon>Acidobacteriota</taxon>
        <taxon>Terriglobia</taxon>
        <taxon>Terriglobales</taxon>
        <taxon>Candidatus Korobacteraceae</taxon>
        <taxon>Candidatus Sulfotelmatobacter</taxon>
    </lineage>
</organism>
<dbReference type="CDD" id="cd18796">
    <property type="entry name" value="SF2_C_LHR"/>
    <property type="match status" value="1"/>
</dbReference>
<dbReference type="InterPro" id="IPR001650">
    <property type="entry name" value="Helicase_C-like"/>
</dbReference>
<evidence type="ECO:0000256" key="4">
    <source>
        <dbReference type="ARBA" id="ARBA00022806"/>
    </source>
</evidence>
<evidence type="ECO:0000256" key="9">
    <source>
        <dbReference type="SAM" id="MobiDB-lite"/>
    </source>
</evidence>
<dbReference type="SMART" id="SM00490">
    <property type="entry name" value="HELICc"/>
    <property type="match status" value="1"/>
</dbReference>
<dbReference type="GO" id="GO:0005524">
    <property type="term" value="F:ATP binding"/>
    <property type="evidence" value="ECO:0007669"/>
    <property type="project" value="UniProtKB-KW"/>
</dbReference>
<dbReference type="Pfam" id="PF08494">
    <property type="entry name" value="DEAD_assoc"/>
    <property type="match status" value="1"/>
</dbReference>
<name>A0A2U3L708_9BACT</name>
<dbReference type="Gene3D" id="3.40.50.300">
    <property type="entry name" value="P-loop containing nucleotide triphosphate hydrolases"/>
    <property type="match status" value="2"/>
</dbReference>